<dbReference type="Pfam" id="PF02609">
    <property type="entry name" value="Exonuc_VII_S"/>
    <property type="match status" value="1"/>
</dbReference>
<evidence type="ECO:0000313" key="7">
    <source>
        <dbReference type="EMBL" id="ANU07901.1"/>
    </source>
</evidence>
<comment type="subunit">
    <text evidence="6">Heterooligomer composed of large and small subunits.</text>
</comment>
<gene>
    <name evidence="6 7" type="primary">xseB</name>
    <name evidence="7" type="ORF">A6F65_01602</name>
</gene>
<evidence type="ECO:0000256" key="4">
    <source>
        <dbReference type="ARBA" id="ARBA00022801"/>
    </source>
</evidence>
<comment type="catalytic activity">
    <reaction evidence="6">
        <text>Exonucleolytic cleavage in either 5'- to 3'- or 3'- to 5'-direction to yield nucleoside 5'-phosphates.</text>
        <dbReference type="EC" id="3.1.11.6"/>
    </reaction>
</comment>
<dbReference type="InterPro" id="IPR037004">
    <property type="entry name" value="Exonuc_VII_ssu_sf"/>
</dbReference>
<dbReference type="EMBL" id="CP016545">
    <property type="protein sequence ID" value="ANU07901.1"/>
    <property type="molecule type" value="Genomic_DNA"/>
</dbReference>
<evidence type="ECO:0000313" key="8">
    <source>
        <dbReference type="Proteomes" id="UP000092698"/>
    </source>
</evidence>
<dbReference type="InterPro" id="IPR003761">
    <property type="entry name" value="Exonuc_VII_S"/>
</dbReference>
<name>A0A1C7D9A6_9SPHN</name>
<evidence type="ECO:0000256" key="1">
    <source>
        <dbReference type="ARBA" id="ARBA00009998"/>
    </source>
</evidence>
<keyword evidence="3 6" id="KW-0540">Nuclease</keyword>
<reference evidence="7 8" key="1">
    <citation type="submission" date="2016-07" db="EMBL/GenBank/DDBJ databases">
        <title>Complete genome sequence of Altererythrobacter namhicola JCM 16345T, containing esterase-encoding genes.</title>
        <authorList>
            <person name="Cheng H."/>
            <person name="Wu Y.-H."/>
            <person name="Jian S.-L."/>
            <person name="Huo Y.-Y."/>
            <person name="Wang C.-S."/>
            <person name="Xu X.-W."/>
        </authorList>
    </citation>
    <scope>NUCLEOTIDE SEQUENCE [LARGE SCALE GENOMIC DNA]</scope>
    <source>
        <strain evidence="7 8">JCM 16345</strain>
    </source>
</reference>
<keyword evidence="4 6" id="KW-0378">Hydrolase</keyword>
<protein>
    <recommendedName>
        <fullName evidence="6">Exodeoxyribonuclease 7 small subunit</fullName>
        <ecNumber evidence="6">3.1.11.6</ecNumber>
    </recommendedName>
    <alternativeName>
        <fullName evidence="6">Exodeoxyribonuclease VII small subunit</fullName>
        <shortName evidence="6">Exonuclease VII small subunit</shortName>
    </alternativeName>
</protein>
<dbReference type="GO" id="GO:0006308">
    <property type="term" value="P:DNA catabolic process"/>
    <property type="evidence" value="ECO:0007669"/>
    <property type="project" value="UniProtKB-UniRule"/>
</dbReference>
<proteinExistence type="inferred from homology"/>
<dbReference type="EC" id="3.1.11.6" evidence="6"/>
<sequence>MTRLLVPANAAAMDADAKPIADMTFEDALRALEDTVRKLESGEVPLDDSIKLYERGEALRKACQARLDAAQAKIEQIVANADGQATATKPFGEG</sequence>
<comment type="subcellular location">
    <subcellularLocation>
        <location evidence="6">Cytoplasm</location>
    </subcellularLocation>
</comment>
<dbReference type="STRING" id="645517.A6F65_01602"/>
<comment type="similarity">
    <text evidence="1 6">Belongs to the XseB family.</text>
</comment>
<dbReference type="PANTHER" id="PTHR34137:SF1">
    <property type="entry name" value="EXODEOXYRIBONUCLEASE 7 SMALL SUBUNIT"/>
    <property type="match status" value="1"/>
</dbReference>
<dbReference type="GO" id="GO:0008855">
    <property type="term" value="F:exodeoxyribonuclease VII activity"/>
    <property type="evidence" value="ECO:0007669"/>
    <property type="project" value="UniProtKB-UniRule"/>
</dbReference>
<keyword evidence="5 6" id="KW-0269">Exonuclease</keyword>
<evidence type="ECO:0000256" key="3">
    <source>
        <dbReference type="ARBA" id="ARBA00022722"/>
    </source>
</evidence>
<dbReference type="PATRIC" id="fig|645517.4.peg.1591"/>
<dbReference type="NCBIfam" id="NF002139">
    <property type="entry name" value="PRK00977.1-3"/>
    <property type="match status" value="1"/>
</dbReference>
<dbReference type="GO" id="GO:0009318">
    <property type="term" value="C:exodeoxyribonuclease VII complex"/>
    <property type="evidence" value="ECO:0007669"/>
    <property type="project" value="UniProtKB-UniRule"/>
</dbReference>
<dbReference type="NCBIfam" id="TIGR01280">
    <property type="entry name" value="xseB"/>
    <property type="match status" value="1"/>
</dbReference>
<evidence type="ECO:0000256" key="2">
    <source>
        <dbReference type="ARBA" id="ARBA00022490"/>
    </source>
</evidence>
<dbReference type="KEGG" id="anh:A6F65_01602"/>
<evidence type="ECO:0000256" key="6">
    <source>
        <dbReference type="HAMAP-Rule" id="MF_00337"/>
    </source>
</evidence>
<dbReference type="AlphaFoldDB" id="A0A1C7D9A6"/>
<dbReference type="PANTHER" id="PTHR34137">
    <property type="entry name" value="EXODEOXYRIBONUCLEASE 7 SMALL SUBUNIT"/>
    <property type="match status" value="1"/>
</dbReference>
<dbReference type="HAMAP" id="MF_00337">
    <property type="entry name" value="Exonuc_7_S"/>
    <property type="match status" value="1"/>
</dbReference>
<keyword evidence="8" id="KW-1185">Reference proteome</keyword>
<keyword evidence="2 6" id="KW-0963">Cytoplasm</keyword>
<organism evidence="7 8">
    <name type="scientific">Paraurantiacibacter namhicola</name>
    <dbReference type="NCBI Taxonomy" id="645517"/>
    <lineage>
        <taxon>Bacteria</taxon>
        <taxon>Pseudomonadati</taxon>
        <taxon>Pseudomonadota</taxon>
        <taxon>Alphaproteobacteria</taxon>
        <taxon>Sphingomonadales</taxon>
        <taxon>Erythrobacteraceae</taxon>
        <taxon>Paraurantiacibacter</taxon>
    </lineage>
</organism>
<comment type="function">
    <text evidence="6">Bidirectionally degrades single-stranded DNA into large acid-insoluble oligonucleotides, which are then degraded further into small acid-soluble oligonucleotides.</text>
</comment>
<dbReference type="Proteomes" id="UP000092698">
    <property type="component" value="Chromosome"/>
</dbReference>
<dbReference type="GO" id="GO:0005829">
    <property type="term" value="C:cytosol"/>
    <property type="evidence" value="ECO:0007669"/>
    <property type="project" value="TreeGrafter"/>
</dbReference>
<evidence type="ECO:0000256" key="5">
    <source>
        <dbReference type="ARBA" id="ARBA00022839"/>
    </source>
</evidence>
<dbReference type="Gene3D" id="1.10.287.1040">
    <property type="entry name" value="Exonuclease VII, small subunit"/>
    <property type="match status" value="1"/>
</dbReference>
<dbReference type="SUPFAM" id="SSF116842">
    <property type="entry name" value="XseB-like"/>
    <property type="match status" value="1"/>
</dbReference>
<accession>A0A1C7D9A6</accession>